<feature type="signal peptide" evidence="15">
    <location>
        <begin position="1"/>
        <end position="23"/>
    </location>
</feature>
<keyword evidence="8 18" id="KW-0418">Kinase</keyword>
<keyword evidence="14" id="KW-1133">Transmembrane helix</keyword>
<dbReference type="FunFam" id="3.30.200.20:FF:000924">
    <property type="entry name" value="Uncharacterized protein"/>
    <property type="match status" value="1"/>
</dbReference>
<evidence type="ECO:0000256" key="12">
    <source>
        <dbReference type="ARBA" id="ARBA00047899"/>
    </source>
</evidence>
<keyword evidence="10" id="KW-1015">Disulfide bond</keyword>
<feature type="transmembrane region" description="Helical" evidence="14">
    <location>
        <begin position="364"/>
        <end position="387"/>
    </location>
</feature>
<evidence type="ECO:0000256" key="5">
    <source>
        <dbReference type="ARBA" id="ARBA00022679"/>
    </source>
</evidence>
<dbReference type="SMART" id="SM00220">
    <property type="entry name" value="S_TKc"/>
    <property type="match status" value="1"/>
</dbReference>
<evidence type="ECO:0000256" key="2">
    <source>
        <dbReference type="ARBA" id="ARBA00012513"/>
    </source>
</evidence>
<keyword evidence="18" id="KW-0675">Receptor</keyword>
<evidence type="ECO:0000256" key="13">
    <source>
        <dbReference type="ARBA" id="ARBA00048679"/>
    </source>
</evidence>
<keyword evidence="4" id="KW-0723">Serine/threonine-protein kinase</keyword>
<dbReference type="GO" id="GO:0048544">
    <property type="term" value="P:recognition of pollen"/>
    <property type="evidence" value="ECO:0007669"/>
    <property type="project" value="InterPro"/>
</dbReference>
<dbReference type="InterPro" id="IPR001480">
    <property type="entry name" value="Bulb-type_lectin_dom"/>
</dbReference>
<feature type="domain" description="Bulb-type lectin" evidence="17">
    <location>
        <begin position="24"/>
        <end position="145"/>
    </location>
</feature>
<comment type="catalytic activity">
    <reaction evidence="12">
        <text>L-threonyl-[protein] + ATP = O-phospho-L-threonyl-[protein] + ADP + H(+)</text>
        <dbReference type="Rhea" id="RHEA:46608"/>
        <dbReference type="Rhea" id="RHEA-COMP:11060"/>
        <dbReference type="Rhea" id="RHEA-COMP:11605"/>
        <dbReference type="ChEBI" id="CHEBI:15378"/>
        <dbReference type="ChEBI" id="CHEBI:30013"/>
        <dbReference type="ChEBI" id="CHEBI:30616"/>
        <dbReference type="ChEBI" id="CHEBI:61977"/>
        <dbReference type="ChEBI" id="CHEBI:456216"/>
        <dbReference type="EC" id="2.7.11.1"/>
    </reaction>
</comment>
<keyword evidence="14" id="KW-0812">Transmembrane</keyword>
<dbReference type="InterPro" id="IPR000719">
    <property type="entry name" value="Prot_kinase_dom"/>
</dbReference>
<dbReference type="SUPFAM" id="SSF51110">
    <property type="entry name" value="alpha-D-mannose-specific plant lectins"/>
    <property type="match status" value="1"/>
</dbReference>
<keyword evidence="18" id="KW-0430">Lectin</keyword>
<dbReference type="Pfam" id="PF07714">
    <property type="entry name" value="PK_Tyr_Ser-Thr"/>
    <property type="match status" value="1"/>
</dbReference>
<organism evidence="18 19">
    <name type="scientific">Vitis vinifera</name>
    <name type="common">Grape</name>
    <dbReference type="NCBI Taxonomy" id="29760"/>
    <lineage>
        <taxon>Eukaryota</taxon>
        <taxon>Viridiplantae</taxon>
        <taxon>Streptophyta</taxon>
        <taxon>Embryophyta</taxon>
        <taxon>Tracheophyta</taxon>
        <taxon>Spermatophyta</taxon>
        <taxon>Magnoliopsida</taxon>
        <taxon>eudicotyledons</taxon>
        <taxon>Gunneridae</taxon>
        <taxon>Pentapetalae</taxon>
        <taxon>rosids</taxon>
        <taxon>Vitales</taxon>
        <taxon>Vitaceae</taxon>
        <taxon>Viteae</taxon>
        <taxon>Vitis</taxon>
    </lineage>
</organism>
<comment type="caution">
    <text evidence="18">The sequence shown here is derived from an EMBL/GenBank/DDBJ whole genome shotgun (WGS) entry which is preliminary data.</text>
</comment>
<dbReference type="PANTHER" id="PTHR27002:SF906">
    <property type="entry name" value="PROTEIN KINASE DOMAIN-CONTAINING PROTEIN"/>
    <property type="match status" value="1"/>
</dbReference>
<keyword evidence="11" id="KW-0325">Glycoprotein</keyword>
<dbReference type="Gene3D" id="3.30.200.20">
    <property type="entry name" value="Phosphorylase Kinase, domain 1"/>
    <property type="match status" value="2"/>
</dbReference>
<keyword evidence="3" id="KW-1003">Cell membrane</keyword>
<keyword evidence="7" id="KW-0547">Nucleotide-binding</keyword>
<dbReference type="Proteomes" id="UP000288805">
    <property type="component" value="Unassembled WGS sequence"/>
</dbReference>
<dbReference type="InterPro" id="IPR001245">
    <property type="entry name" value="Ser-Thr/Tyr_kinase_cat_dom"/>
</dbReference>
<keyword evidence="6 15" id="KW-0732">Signal</keyword>
<dbReference type="PROSITE" id="PS00108">
    <property type="entry name" value="PROTEIN_KINASE_ST"/>
    <property type="match status" value="1"/>
</dbReference>
<dbReference type="EMBL" id="QGNW01002078">
    <property type="protein sequence ID" value="RVW25581.1"/>
    <property type="molecule type" value="Genomic_DNA"/>
</dbReference>
<evidence type="ECO:0000256" key="11">
    <source>
        <dbReference type="ARBA" id="ARBA00023180"/>
    </source>
</evidence>
<dbReference type="Pfam" id="PF01453">
    <property type="entry name" value="B_lectin"/>
    <property type="match status" value="1"/>
</dbReference>
<dbReference type="PROSITE" id="PS50011">
    <property type="entry name" value="PROTEIN_KINASE_DOM"/>
    <property type="match status" value="1"/>
</dbReference>
<reference evidence="18 19" key="1">
    <citation type="journal article" date="2018" name="PLoS Genet.">
        <title>Population sequencing reveals clonal diversity and ancestral inbreeding in the grapevine cultivar Chardonnay.</title>
        <authorList>
            <person name="Roach M.J."/>
            <person name="Johnson D.L."/>
            <person name="Bohlmann J."/>
            <person name="van Vuuren H.J."/>
            <person name="Jones S.J."/>
            <person name="Pretorius I.S."/>
            <person name="Schmidt S.A."/>
            <person name="Borneman A.R."/>
        </authorList>
    </citation>
    <scope>NUCLEOTIDE SEQUENCE [LARGE SCALE GENOMIC DNA]</scope>
    <source>
        <strain evidence="19">cv. Chardonnay</strain>
        <tissue evidence="18">Leaf</tissue>
    </source>
</reference>
<evidence type="ECO:0000259" key="16">
    <source>
        <dbReference type="PROSITE" id="PS50011"/>
    </source>
</evidence>
<dbReference type="InterPro" id="IPR036426">
    <property type="entry name" value="Bulb-type_lectin_dom_sf"/>
</dbReference>
<dbReference type="PANTHER" id="PTHR27002">
    <property type="entry name" value="RECEPTOR-LIKE SERINE/THREONINE-PROTEIN KINASE SD1-8"/>
    <property type="match status" value="1"/>
</dbReference>
<dbReference type="GO" id="GO:0005886">
    <property type="term" value="C:plasma membrane"/>
    <property type="evidence" value="ECO:0007669"/>
    <property type="project" value="UniProtKB-SubCell"/>
</dbReference>
<dbReference type="GO" id="GO:0030246">
    <property type="term" value="F:carbohydrate binding"/>
    <property type="evidence" value="ECO:0007669"/>
    <property type="project" value="UniProtKB-KW"/>
</dbReference>
<evidence type="ECO:0000313" key="18">
    <source>
        <dbReference type="EMBL" id="RVW25581.1"/>
    </source>
</evidence>
<evidence type="ECO:0000256" key="6">
    <source>
        <dbReference type="ARBA" id="ARBA00022729"/>
    </source>
</evidence>
<dbReference type="InterPro" id="IPR024171">
    <property type="entry name" value="SRK-like_kinase"/>
</dbReference>
<evidence type="ECO:0000256" key="9">
    <source>
        <dbReference type="ARBA" id="ARBA00022840"/>
    </source>
</evidence>
<dbReference type="FunFam" id="1.10.510.10:FF:000060">
    <property type="entry name" value="G-type lectin S-receptor-like serine/threonine-protein kinase"/>
    <property type="match status" value="1"/>
</dbReference>
<evidence type="ECO:0000256" key="4">
    <source>
        <dbReference type="ARBA" id="ARBA00022527"/>
    </source>
</evidence>
<evidence type="ECO:0000256" key="10">
    <source>
        <dbReference type="ARBA" id="ARBA00023157"/>
    </source>
</evidence>
<feature type="chain" id="PRO_5019204079" description="non-specific serine/threonine protein kinase" evidence="15">
    <location>
        <begin position="24"/>
        <end position="922"/>
    </location>
</feature>
<dbReference type="SMART" id="SM00108">
    <property type="entry name" value="B_lectin"/>
    <property type="match status" value="1"/>
</dbReference>
<evidence type="ECO:0000256" key="3">
    <source>
        <dbReference type="ARBA" id="ARBA00022475"/>
    </source>
</evidence>
<dbReference type="SUPFAM" id="SSF56112">
    <property type="entry name" value="Protein kinase-like (PK-like)"/>
    <property type="match status" value="1"/>
</dbReference>
<dbReference type="GO" id="GO:0004674">
    <property type="term" value="F:protein serine/threonine kinase activity"/>
    <property type="evidence" value="ECO:0007669"/>
    <property type="project" value="UniProtKB-KW"/>
</dbReference>
<keyword evidence="5" id="KW-0808">Transferase</keyword>
<evidence type="ECO:0000259" key="17">
    <source>
        <dbReference type="PROSITE" id="PS50927"/>
    </source>
</evidence>
<evidence type="ECO:0000256" key="15">
    <source>
        <dbReference type="SAM" id="SignalP"/>
    </source>
</evidence>
<comment type="catalytic activity">
    <reaction evidence="13">
        <text>L-seryl-[protein] + ATP = O-phospho-L-seryl-[protein] + ADP + H(+)</text>
        <dbReference type="Rhea" id="RHEA:17989"/>
        <dbReference type="Rhea" id="RHEA-COMP:9863"/>
        <dbReference type="Rhea" id="RHEA-COMP:11604"/>
        <dbReference type="ChEBI" id="CHEBI:15378"/>
        <dbReference type="ChEBI" id="CHEBI:29999"/>
        <dbReference type="ChEBI" id="CHEBI:30616"/>
        <dbReference type="ChEBI" id="CHEBI:83421"/>
        <dbReference type="ChEBI" id="CHEBI:456216"/>
        <dbReference type="EC" id="2.7.11.1"/>
    </reaction>
</comment>
<evidence type="ECO:0000313" key="19">
    <source>
        <dbReference type="Proteomes" id="UP000288805"/>
    </source>
</evidence>
<sequence>MDALARLVIIFSSVLFIVPISIAVDTITVNQPIRYGETIISAGGSFELGFYTPENSKNQYLGIWYKKVTPRTVVWVANGDFPLTDSLGVLKVTDQGTLVILNGTNSIIWSSNASRSAQNPTAQLLESGNLVLKNGNDDDPENFLWQSFDYPCNTLLPSMKLGRNKSTGQEWNGLILTFCSGPWNGLRFSGFRALAGKSIYKHVFTFNEKEMYYTYELLDSSVVSRLVLNSNGDMQRLTWTDVTGWTEYSTMPMDDCDGYAFCGVHGFCNINQVPKCGCLDGFQPNFPNNWEMGFGQMDVFAVGRWIVGEEKGLKNIKGGKGCLLWFGDLFDIRDMPDDRQEFFVRMSASELETNSSSTGKKQRRVIVCSVSIMGVILLGLSLTWYVLKKKKQKRNGELVHNSEENTNEEEKKDLELPLFDLATILNATNNFSIENKLGEGGFGPVYKIPTTENQKDMKKHFLDLIGVSCISWLCKSMIKVLNKQNRLVCEAWMSQEYILQSIFKFLGLVLSYCGMLKWEMQLFRTLSHSLQGFNGTPGKGARPFTHKGLLQQGQEVAVKRLSKDSRQGLIEFKTEVIHIANLQHRNLVKLLGCCIHGQEKMLIYEYMSNKSLESFIFDKRRSKELDWPKRFLIINGIARGLLYLHQDSRLRIIHRDLKADNILLDSEMGPKISDFGIARSFGGNETEANTTKVVGTLGYISPEYASEGLYSVKSDVFSFGVMVLEIVSGKRNRGFSHPDHRLNLLGHAWTLYTEGRYLELMDAMVGDTFQPSEVLRSIHVGLLCVQHCADDRPSMSSVVLMLSSEVALPQPREPGFFCDWNSSRNCRSYSGTEAITLLSSPDDQPSVSSVVLMLSSEGALSLPKEPGFSLSRKQILPQASWGHFQVLLDTPWKTFHVDVLLSKDRSTGNSIKPFISDQVIRS</sequence>
<name>A0A438CQU2_VITVI</name>
<protein>
    <recommendedName>
        <fullName evidence="2">non-specific serine/threonine protein kinase</fullName>
        <ecNumber evidence="2">2.7.11.1</ecNumber>
    </recommendedName>
</protein>
<dbReference type="AlphaFoldDB" id="A0A438CQU2"/>
<dbReference type="Gene3D" id="1.10.510.10">
    <property type="entry name" value="Transferase(Phosphotransferase) domain 1"/>
    <property type="match status" value="1"/>
</dbReference>
<evidence type="ECO:0000256" key="7">
    <source>
        <dbReference type="ARBA" id="ARBA00022741"/>
    </source>
</evidence>
<dbReference type="Gene3D" id="2.90.10.10">
    <property type="entry name" value="Bulb-type lectin domain"/>
    <property type="match status" value="1"/>
</dbReference>
<dbReference type="InterPro" id="IPR011009">
    <property type="entry name" value="Kinase-like_dom_sf"/>
</dbReference>
<dbReference type="Pfam" id="PF00954">
    <property type="entry name" value="S_locus_glycop"/>
    <property type="match status" value="1"/>
</dbReference>
<keyword evidence="14" id="KW-0472">Membrane</keyword>
<evidence type="ECO:0000256" key="1">
    <source>
        <dbReference type="ARBA" id="ARBA00004251"/>
    </source>
</evidence>
<dbReference type="CDD" id="cd00028">
    <property type="entry name" value="B_lectin"/>
    <property type="match status" value="1"/>
</dbReference>
<feature type="domain" description="Protein kinase" evidence="16">
    <location>
        <begin position="431"/>
        <end position="808"/>
    </location>
</feature>
<dbReference type="PROSITE" id="PS50927">
    <property type="entry name" value="BULB_LECTIN"/>
    <property type="match status" value="1"/>
</dbReference>
<accession>A0A438CQU2</accession>
<evidence type="ECO:0000256" key="8">
    <source>
        <dbReference type="ARBA" id="ARBA00022777"/>
    </source>
</evidence>
<dbReference type="InterPro" id="IPR000858">
    <property type="entry name" value="S_locus_glycoprot_dom"/>
</dbReference>
<dbReference type="GO" id="GO:0005524">
    <property type="term" value="F:ATP binding"/>
    <property type="evidence" value="ECO:0007669"/>
    <property type="project" value="UniProtKB-KW"/>
</dbReference>
<proteinExistence type="predicted"/>
<dbReference type="InterPro" id="IPR008271">
    <property type="entry name" value="Ser/Thr_kinase_AS"/>
</dbReference>
<keyword evidence="9" id="KW-0067">ATP-binding</keyword>
<gene>
    <name evidence="18" type="primary">SD11_13</name>
    <name evidence="18" type="ORF">CK203_114627</name>
</gene>
<comment type="subcellular location">
    <subcellularLocation>
        <location evidence="1">Cell membrane</location>
        <topology evidence="1">Single-pass type I membrane protein</topology>
    </subcellularLocation>
</comment>
<evidence type="ECO:0000256" key="14">
    <source>
        <dbReference type="SAM" id="Phobius"/>
    </source>
</evidence>
<dbReference type="EC" id="2.7.11.1" evidence="2"/>
<dbReference type="PIRSF" id="PIRSF000641">
    <property type="entry name" value="SRK"/>
    <property type="match status" value="1"/>
</dbReference>
<dbReference type="FunFam" id="2.90.10.10:FF:000004">
    <property type="entry name" value="G-type lectin S-receptor-like serine/threonine-protein kinase"/>
    <property type="match status" value="1"/>
</dbReference>